<protein>
    <submittedName>
        <fullName evidence="4">Histidine-rich glycoprotein</fullName>
    </submittedName>
</protein>
<evidence type="ECO:0000256" key="1">
    <source>
        <dbReference type="SAM" id="MobiDB-lite"/>
    </source>
</evidence>
<organism evidence="3 4">
    <name type="scientific">Haemonchus contortus</name>
    <name type="common">Barber pole worm</name>
    <dbReference type="NCBI Taxonomy" id="6289"/>
    <lineage>
        <taxon>Eukaryota</taxon>
        <taxon>Metazoa</taxon>
        <taxon>Ecdysozoa</taxon>
        <taxon>Nematoda</taxon>
        <taxon>Chromadorea</taxon>
        <taxon>Rhabditida</taxon>
        <taxon>Rhabditina</taxon>
        <taxon>Rhabditomorpha</taxon>
        <taxon>Strongyloidea</taxon>
        <taxon>Trichostrongylidae</taxon>
        <taxon>Haemonchus</taxon>
    </lineage>
</organism>
<accession>A0A7I4YGX5</accession>
<keyword evidence="2" id="KW-0732">Signal</keyword>
<dbReference type="WBParaSite" id="HCON_00100650-00001">
    <property type="protein sequence ID" value="HCON_00100650-00001"/>
    <property type="gene ID" value="HCON_00100650"/>
</dbReference>
<evidence type="ECO:0000313" key="4">
    <source>
        <dbReference type="WBParaSite" id="HCON_00100650-00001"/>
    </source>
</evidence>
<dbReference type="AlphaFoldDB" id="A0A7I4YGX5"/>
<feature type="chain" id="PRO_5035437218" evidence="2">
    <location>
        <begin position="27"/>
        <end position="184"/>
    </location>
</feature>
<proteinExistence type="predicted"/>
<sequence>STSTSALDMNALTFSTLAVLVSGIFASLGDHYEYGYDEYIRHGHDHGTSYTKGSDKGEHEGHERHKYDRWARHTRGEKHELRYGSDWDKDHGKGQPVKKHYEGIYKYQDDIHENGHHDHDHYGYGPLHHDLGHDHHGHKRDHGDHYGSGHGHGFSHKRFGPVHDHSFGRDRSQLRTGPSQILWL</sequence>
<dbReference type="Proteomes" id="UP000025227">
    <property type="component" value="Unplaced"/>
</dbReference>
<keyword evidence="3" id="KW-1185">Reference proteome</keyword>
<feature type="signal peptide" evidence="2">
    <location>
        <begin position="1"/>
        <end position="26"/>
    </location>
</feature>
<evidence type="ECO:0000313" key="3">
    <source>
        <dbReference type="Proteomes" id="UP000025227"/>
    </source>
</evidence>
<feature type="region of interest" description="Disordered" evidence="1">
    <location>
        <begin position="47"/>
        <end position="66"/>
    </location>
</feature>
<feature type="region of interest" description="Disordered" evidence="1">
    <location>
        <begin position="134"/>
        <end position="184"/>
    </location>
</feature>
<feature type="compositionally biased region" description="Polar residues" evidence="1">
    <location>
        <begin position="174"/>
        <end position="184"/>
    </location>
</feature>
<feature type="compositionally biased region" description="Basic and acidic residues" evidence="1">
    <location>
        <begin position="161"/>
        <end position="173"/>
    </location>
</feature>
<evidence type="ECO:0000256" key="2">
    <source>
        <dbReference type="SAM" id="SignalP"/>
    </source>
</evidence>
<dbReference type="OrthoDB" id="10425036at2759"/>
<name>A0A7I4YGX5_HAECO</name>
<reference evidence="4" key="1">
    <citation type="submission" date="2020-12" db="UniProtKB">
        <authorList>
            <consortium name="WormBaseParasite"/>
        </authorList>
    </citation>
    <scope>IDENTIFICATION</scope>
    <source>
        <strain evidence="4">MHco3</strain>
    </source>
</reference>